<dbReference type="Proteomes" id="UP000596742">
    <property type="component" value="Unassembled WGS sequence"/>
</dbReference>
<evidence type="ECO:0000259" key="8">
    <source>
        <dbReference type="PROSITE" id="PS00624"/>
    </source>
</evidence>
<keyword evidence="4 6" id="KW-0274">FAD</keyword>
<keyword evidence="3 6" id="KW-0285">Flavoprotein</keyword>
<dbReference type="InterPro" id="IPR027424">
    <property type="entry name" value="Glucose_Oxidase_domain_2"/>
</dbReference>
<dbReference type="PROSITE" id="PS00624">
    <property type="entry name" value="GMC_OXRED_2"/>
    <property type="match status" value="1"/>
</dbReference>
<dbReference type="InterPro" id="IPR000172">
    <property type="entry name" value="GMC_OxRdtase_N"/>
</dbReference>
<organism evidence="9 10">
    <name type="scientific">Mytilus galloprovincialis</name>
    <name type="common">Mediterranean mussel</name>
    <dbReference type="NCBI Taxonomy" id="29158"/>
    <lineage>
        <taxon>Eukaryota</taxon>
        <taxon>Metazoa</taxon>
        <taxon>Spiralia</taxon>
        <taxon>Lophotrochozoa</taxon>
        <taxon>Mollusca</taxon>
        <taxon>Bivalvia</taxon>
        <taxon>Autobranchia</taxon>
        <taxon>Pteriomorphia</taxon>
        <taxon>Mytilida</taxon>
        <taxon>Mytiloidea</taxon>
        <taxon>Mytilidae</taxon>
        <taxon>Mytilinae</taxon>
        <taxon>Mytilus</taxon>
    </lineage>
</organism>
<keyword evidence="10" id="KW-1185">Reference proteome</keyword>
<dbReference type="InterPro" id="IPR036188">
    <property type="entry name" value="FAD/NAD-bd_sf"/>
</dbReference>
<reference evidence="9" key="1">
    <citation type="submission" date="2018-11" db="EMBL/GenBank/DDBJ databases">
        <authorList>
            <person name="Alioto T."/>
            <person name="Alioto T."/>
        </authorList>
    </citation>
    <scope>NUCLEOTIDE SEQUENCE</scope>
</reference>
<comment type="similarity">
    <text evidence="2 6">Belongs to the GMC oxidoreductase family.</text>
</comment>
<evidence type="ECO:0000313" key="9">
    <source>
        <dbReference type="EMBL" id="VDI12950.1"/>
    </source>
</evidence>
<dbReference type="Pfam" id="PF00732">
    <property type="entry name" value="GMC_oxred_N"/>
    <property type="match status" value="1"/>
</dbReference>
<sequence>MFLGAALLMNVAALTNFLTDVLPPRPYDPPGIFDRPLKRYYDYIIVGAGSAGAVVASRLSEEPVSVLLLEAGASELDTEFTIVPGHYGRLFGTDADWQIKTVPQRYSHFARIDKVSSFPRGKLLGGSSSLNGMVFVRGSRHDFDEWENEGCTGWSYKDVLPFFKKMEKMKIPQLQNSKFFHQQAACEIGFQTTDCNGYNQIGFCPVQHTIDNGERCSSASCYLRPVIRRNNLQVSINSHVSKILFRKRTAIGVEIIKFGRRTKIYARREVILSAGTFGSPHILLLSGIGPRDHLQQLKLCWVRSGKSGGVTPSSEDVEILQKYELSKSAFSFSPTEISLVFGFINGGIDVERHLPITFLTRDQNAFGFLFDFSSKRPLAFK</sequence>
<evidence type="ECO:0000256" key="5">
    <source>
        <dbReference type="ARBA" id="ARBA00023002"/>
    </source>
</evidence>
<comment type="caution">
    <text evidence="9">The sequence shown here is derived from an EMBL/GenBank/DDBJ whole genome shotgun (WGS) entry which is preliminary data.</text>
</comment>
<accession>A0A8B6D3N5</accession>
<dbReference type="Gene3D" id="3.30.560.10">
    <property type="entry name" value="Glucose Oxidase, domain 3"/>
    <property type="match status" value="2"/>
</dbReference>
<dbReference type="InterPro" id="IPR012132">
    <property type="entry name" value="GMC_OxRdtase"/>
</dbReference>
<evidence type="ECO:0000259" key="7">
    <source>
        <dbReference type="PROSITE" id="PS00623"/>
    </source>
</evidence>
<gene>
    <name evidence="9" type="ORF">MGAL_10B074881</name>
</gene>
<name>A0A8B6D3N5_MYTGA</name>
<evidence type="ECO:0000256" key="2">
    <source>
        <dbReference type="ARBA" id="ARBA00010790"/>
    </source>
</evidence>
<keyword evidence="5" id="KW-0560">Oxidoreductase</keyword>
<dbReference type="OrthoDB" id="269227at2759"/>
<dbReference type="PROSITE" id="PS00623">
    <property type="entry name" value="GMC_OXRED_1"/>
    <property type="match status" value="1"/>
</dbReference>
<evidence type="ECO:0000256" key="3">
    <source>
        <dbReference type="ARBA" id="ARBA00022630"/>
    </source>
</evidence>
<proteinExistence type="inferred from homology"/>
<dbReference type="PANTHER" id="PTHR11552:SF147">
    <property type="entry name" value="CHOLINE DEHYDROGENASE, MITOCHONDRIAL"/>
    <property type="match status" value="1"/>
</dbReference>
<comment type="cofactor">
    <cofactor evidence="1">
        <name>FAD</name>
        <dbReference type="ChEBI" id="CHEBI:57692"/>
    </cofactor>
</comment>
<evidence type="ECO:0000313" key="10">
    <source>
        <dbReference type="Proteomes" id="UP000596742"/>
    </source>
</evidence>
<dbReference type="AlphaFoldDB" id="A0A8B6D3N5"/>
<evidence type="ECO:0000256" key="1">
    <source>
        <dbReference type="ARBA" id="ARBA00001974"/>
    </source>
</evidence>
<feature type="domain" description="Glucose-methanol-choline oxidoreductase N-terminal" evidence="7">
    <location>
        <begin position="121"/>
        <end position="144"/>
    </location>
</feature>
<dbReference type="GO" id="GO:0016614">
    <property type="term" value="F:oxidoreductase activity, acting on CH-OH group of donors"/>
    <property type="evidence" value="ECO:0007669"/>
    <property type="project" value="InterPro"/>
</dbReference>
<dbReference type="EMBL" id="UYJE01002698">
    <property type="protein sequence ID" value="VDI12950.1"/>
    <property type="molecule type" value="Genomic_DNA"/>
</dbReference>
<feature type="domain" description="Glucose-methanol-choline oxidoreductase N-terminal" evidence="8">
    <location>
        <begin position="275"/>
        <end position="289"/>
    </location>
</feature>
<dbReference type="GO" id="GO:0050660">
    <property type="term" value="F:flavin adenine dinucleotide binding"/>
    <property type="evidence" value="ECO:0007669"/>
    <property type="project" value="InterPro"/>
</dbReference>
<evidence type="ECO:0000256" key="6">
    <source>
        <dbReference type="RuleBase" id="RU003968"/>
    </source>
</evidence>
<dbReference type="SUPFAM" id="SSF51905">
    <property type="entry name" value="FAD/NAD(P)-binding domain"/>
    <property type="match status" value="1"/>
</dbReference>
<dbReference type="Gene3D" id="4.10.450.10">
    <property type="entry name" value="Glucose Oxidase, domain 2"/>
    <property type="match status" value="1"/>
</dbReference>
<dbReference type="Gene3D" id="3.50.50.60">
    <property type="entry name" value="FAD/NAD(P)-binding domain"/>
    <property type="match status" value="2"/>
</dbReference>
<dbReference type="PANTHER" id="PTHR11552">
    <property type="entry name" value="GLUCOSE-METHANOL-CHOLINE GMC OXIDOREDUCTASE"/>
    <property type="match status" value="1"/>
</dbReference>
<protein>
    <recommendedName>
        <fullName evidence="7 8">Glucose-methanol-choline oxidoreductase N-terminal domain-containing protein</fullName>
    </recommendedName>
</protein>
<evidence type="ECO:0000256" key="4">
    <source>
        <dbReference type="ARBA" id="ARBA00022827"/>
    </source>
</evidence>